<organism evidence="5">
    <name type="scientific">Ostreococcus mediterraneus</name>
    <dbReference type="NCBI Taxonomy" id="1486918"/>
    <lineage>
        <taxon>Eukaryota</taxon>
        <taxon>Viridiplantae</taxon>
        <taxon>Chlorophyta</taxon>
        <taxon>Mamiellophyceae</taxon>
        <taxon>Mamiellales</taxon>
        <taxon>Bathycoccaceae</taxon>
        <taxon>Ostreococcus</taxon>
    </lineage>
</organism>
<dbReference type="Pfam" id="PF00085">
    <property type="entry name" value="Thioredoxin"/>
    <property type="match status" value="1"/>
</dbReference>
<reference evidence="5" key="1">
    <citation type="submission" date="2021-01" db="EMBL/GenBank/DDBJ databases">
        <authorList>
            <person name="Corre E."/>
            <person name="Pelletier E."/>
            <person name="Niang G."/>
            <person name="Scheremetjew M."/>
            <person name="Finn R."/>
            <person name="Kale V."/>
            <person name="Holt S."/>
            <person name="Cochrane G."/>
            <person name="Meng A."/>
            <person name="Brown T."/>
            <person name="Cohen L."/>
        </authorList>
    </citation>
    <scope>NUCLEOTIDE SEQUENCE</scope>
    <source>
        <strain evidence="5">Clade-D-RCC1621</strain>
    </source>
</reference>
<dbReference type="SUPFAM" id="SSF52833">
    <property type="entry name" value="Thioredoxin-like"/>
    <property type="match status" value="1"/>
</dbReference>
<evidence type="ECO:0000259" key="4">
    <source>
        <dbReference type="Pfam" id="PF00085"/>
    </source>
</evidence>
<evidence type="ECO:0000256" key="1">
    <source>
        <dbReference type="ARBA" id="ARBA00006347"/>
    </source>
</evidence>
<comment type="similarity">
    <text evidence="1">Belongs to the protein disulfide isomerase family.</text>
</comment>
<feature type="coiled-coil region" evidence="3">
    <location>
        <begin position="103"/>
        <end position="137"/>
    </location>
</feature>
<keyword evidence="2" id="KW-0732">Signal</keyword>
<dbReference type="PANTHER" id="PTHR45672">
    <property type="entry name" value="PROTEIN DISULFIDE-ISOMERASE C17H9.14C-RELATED"/>
    <property type="match status" value="1"/>
</dbReference>
<keyword evidence="3" id="KW-0175">Coiled coil</keyword>
<protein>
    <recommendedName>
        <fullName evidence="4">Thioredoxin domain-containing protein</fullName>
    </recommendedName>
</protein>
<dbReference type="GO" id="GO:0003756">
    <property type="term" value="F:protein disulfide isomerase activity"/>
    <property type="evidence" value="ECO:0007669"/>
    <property type="project" value="TreeGrafter"/>
</dbReference>
<sequence length="165" mass="18435">MKPAWDRLGDDYKASDSVMIVDVDCTADGKATCSKMGVQGYPTIKYFMAGDKKGKDYSGGREYDALKSFVSKTLDKPVCDAVTKKNCAKNEVEFLTKMDGKTKAELKNELTEKKMELETIKSEMKAATKEYNSKTQAWKKRQAVLNKANQLLDKLIKAPEAKAEL</sequence>
<dbReference type="Gene3D" id="3.40.30.10">
    <property type="entry name" value="Glutaredoxin"/>
    <property type="match status" value="1"/>
</dbReference>
<evidence type="ECO:0000256" key="2">
    <source>
        <dbReference type="ARBA" id="ARBA00022729"/>
    </source>
</evidence>
<dbReference type="GO" id="GO:0005783">
    <property type="term" value="C:endoplasmic reticulum"/>
    <property type="evidence" value="ECO:0007669"/>
    <property type="project" value="TreeGrafter"/>
</dbReference>
<name>A0A6U0FIY9_9CHLO</name>
<proteinExistence type="inferred from homology"/>
<dbReference type="PANTHER" id="PTHR45672:SF3">
    <property type="entry name" value="THIOREDOXIN DOMAIN-CONTAINING PROTEIN 5"/>
    <property type="match status" value="1"/>
</dbReference>
<dbReference type="EMBL" id="HBFO01008521">
    <property type="protein sequence ID" value="CAD8814911.1"/>
    <property type="molecule type" value="Transcribed_RNA"/>
</dbReference>
<dbReference type="InterPro" id="IPR051063">
    <property type="entry name" value="PDI"/>
</dbReference>
<dbReference type="GO" id="GO:0006457">
    <property type="term" value="P:protein folding"/>
    <property type="evidence" value="ECO:0007669"/>
    <property type="project" value="TreeGrafter"/>
</dbReference>
<gene>
    <name evidence="5" type="ORF">OMED0930_LOCUS6031</name>
</gene>
<dbReference type="AlphaFoldDB" id="A0A6U0FIY9"/>
<accession>A0A6U0FIY9</accession>
<dbReference type="InterPro" id="IPR036249">
    <property type="entry name" value="Thioredoxin-like_sf"/>
</dbReference>
<evidence type="ECO:0000256" key="3">
    <source>
        <dbReference type="SAM" id="Coils"/>
    </source>
</evidence>
<dbReference type="InterPro" id="IPR013766">
    <property type="entry name" value="Thioredoxin_domain"/>
</dbReference>
<evidence type="ECO:0000313" key="5">
    <source>
        <dbReference type="EMBL" id="CAD8814911.1"/>
    </source>
</evidence>
<feature type="domain" description="Thioredoxin" evidence="4">
    <location>
        <begin position="1"/>
        <end position="71"/>
    </location>
</feature>